<accession>A0A9Q1A114</accession>
<reference evidence="1" key="2">
    <citation type="journal article" date="2023" name="Int. J. Mol. Sci.">
        <title>De Novo Assembly and Annotation of 11 Diverse Shrub Willow (Salix) Genomes Reveals Novel Gene Organization in Sex-Linked Regions.</title>
        <authorList>
            <person name="Hyden B."/>
            <person name="Feng K."/>
            <person name="Yates T.B."/>
            <person name="Jawdy S."/>
            <person name="Cereghino C."/>
            <person name="Smart L.B."/>
            <person name="Muchero W."/>
        </authorList>
    </citation>
    <scope>NUCLEOTIDE SEQUENCE</scope>
    <source>
        <tissue evidence="1">Shoot tip</tissue>
    </source>
</reference>
<proteinExistence type="predicted"/>
<gene>
    <name evidence="1" type="ORF">OIU79_026721</name>
</gene>
<dbReference type="EMBL" id="JAPFFK010000007">
    <property type="protein sequence ID" value="KAJ6753942.1"/>
    <property type="molecule type" value="Genomic_DNA"/>
</dbReference>
<sequence length="50" mass="5860">MDSESTLFIIYLQICTCISVRNRKGFLEIQLNERISKPQEIHPSYFGIVK</sequence>
<protein>
    <submittedName>
        <fullName evidence="1">Uncharacterized protein</fullName>
    </submittedName>
</protein>
<dbReference type="AlphaFoldDB" id="A0A9Q1A114"/>
<evidence type="ECO:0000313" key="1">
    <source>
        <dbReference type="EMBL" id="KAJ6753942.1"/>
    </source>
</evidence>
<evidence type="ECO:0000313" key="2">
    <source>
        <dbReference type="Proteomes" id="UP001151532"/>
    </source>
</evidence>
<dbReference type="Proteomes" id="UP001151532">
    <property type="component" value="Chromosome 16"/>
</dbReference>
<comment type="caution">
    <text evidence="1">The sequence shown here is derived from an EMBL/GenBank/DDBJ whole genome shotgun (WGS) entry which is preliminary data.</text>
</comment>
<keyword evidence="2" id="KW-1185">Reference proteome</keyword>
<name>A0A9Q1A114_SALPP</name>
<reference evidence="1" key="1">
    <citation type="submission" date="2022-11" db="EMBL/GenBank/DDBJ databases">
        <authorList>
            <person name="Hyden B.L."/>
            <person name="Feng K."/>
            <person name="Yates T."/>
            <person name="Jawdy S."/>
            <person name="Smart L.B."/>
            <person name="Muchero W."/>
        </authorList>
    </citation>
    <scope>NUCLEOTIDE SEQUENCE</scope>
    <source>
        <tissue evidence="1">Shoot tip</tissue>
    </source>
</reference>
<organism evidence="1 2">
    <name type="scientific">Salix purpurea</name>
    <name type="common">Purple osier willow</name>
    <dbReference type="NCBI Taxonomy" id="77065"/>
    <lineage>
        <taxon>Eukaryota</taxon>
        <taxon>Viridiplantae</taxon>
        <taxon>Streptophyta</taxon>
        <taxon>Embryophyta</taxon>
        <taxon>Tracheophyta</taxon>
        <taxon>Spermatophyta</taxon>
        <taxon>Magnoliopsida</taxon>
        <taxon>eudicotyledons</taxon>
        <taxon>Gunneridae</taxon>
        <taxon>Pentapetalae</taxon>
        <taxon>rosids</taxon>
        <taxon>fabids</taxon>
        <taxon>Malpighiales</taxon>
        <taxon>Salicaceae</taxon>
        <taxon>Saliceae</taxon>
        <taxon>Salix</taxon>
    </lineage>
</organism>